<dbReference type="EMBL" id="LATX01001983">
    <property type="protein sequence ID" value="KTB35756.1"/>
    <property type="molecule type" value="Genomic_DNA"/>
</dbReference>
<protein>
    <submittedName>
        <fullName evidence="3">Putative pleiotropic drug resistance ABC transporter</fullName>
    </submittedName>
</protein>
<organism evidence="3 4">
    <name type="scientific">Moniliophthora roreri</name>
    <name type="common">Frosty pod rot fungus</name>
    <name type="synonym">Monilia roreri</name>
    <dbReference type="NCBI Taxonomy" id="221103"/>
    <lineage>
        <taxon>Eukaryota</taxon>
        <taxon>Fungi</taxon>
        <taxon>Dikarya</taxon>
        <taxon>Basidiomycota</taxon>
        <taxon>Agaricomycotina</taxon>
        <taxon>Agaricomycetes</taxon>
        <taxon>Agaricomycetidae</taxon>
        <taxon>Agaricales</taxon>
        <taxon>Marasmiineae</taxon>
        <taxon>Marasmiaceae</taxon>
        <taxon>Moniliophthora</taxon>
    </lineage>
</organism>
<dbReference type="Proteomes" id="UP000054988">
    <property type="component" value="Unassembled WGS sequence"/>
</dbReference>
<dbReference type="GO" id="GO:0016887">
    <property type="term" value="F:ATP hydrolysis activity"/>
    <property type="evidence" value="ECO:0007669"/>
    <property type="project" value="InterPro"/>
</dbReference>
<keyword evidence="1" id="KW-0813">Transport</keyword>
<dbReference type="PANTHER" id="PTHR19241">
    <property type="entry name" value="ATP-BINDING CASSETTE TRANSPORTER"/>
    <property type="match status" value="1"/>
</dbReference>
<evidence type="ECO:0000259" key="2">
    <source>
        <dbReference type="Pfam" id="PF00005"/>
    </source>
</evidence>
<evidence type="ECO:0000313" key="3">
    <source>
        <dbReference type="EMBL" id="KTB35756.1"/>
    </source>
</evidence>
<accession>A0A0W0FHD7</accession>
<dbReference type="Pfam" id="PF00005">
    <property type="entry name" value="ABC_tran"/>
    <property type="match status" value="1"/>
</dbReference>
<dbReference type="GO" id="GO:0005524">
    <property type="term" value="F:ATP binding"/>
    <property type="evidence" value="ECO:0007669"/>
    <property type="project" value="InterPro"/>
</dbReference>
<evidence type="ECO:0000256" key="1">
    <source>
        <dbReference type="ARBA" id="ARBA00022448"/>
    </source>
</evidence>
<dbReference type="Gene3D" id="3.40.50.300">
    <property type="entry name" value="P-loop containing nucleotide triphosphate hydrolases"/>
    <property type="match status" value="1"/>
</dbReference>
<comment type="caution">
    <text evidence="3">The sequence shown here is derived from an EMBL/GenBank/DDBJ whole genome shotgun (WGS) entry which is preliminary data.</text>
</comment>
<dbReference type="AlphaFoldDB" id="A0A0W0FHD7"/>
<evidence type="ECO:0000313" key="4">
    <source>
        <dbReference type="Proteomes" id="UP000054988"/>
    </source>
</evidence>
<sequence length="179" mass="19348">MIGGLNLNPLPYAFEFVVTNEFRTVNGQCEQLAMVHRGLGHENISINKQACPIVGPTHDCLFLIIEEVKTPGSTSTIAPNVVRTSSHLSYVYRFIAPGRLAALMGESGTGKTTLLNVLSQRVYTGVATGDKFVNGQAVPSDFQAQTGYCRQTGTHIPKATVREAFLLSAKLRQPFHASG</sequence>
<proteinExistence type="predicted"/>
<dbReference type="InterPro" id="IPR003439">
    <property type="entry name" value="ABC_transporter-like_ATP-bd"/>
</dbReference>
<reference evidence="3 4" key="1">
    <citation type="submission" date="2015-12" db="EMBL/GenBank/DDBJ databases">
        <title>Draft genome sequence of Moniliophthora roreri, the causal agent of frosty pod rot of cacao.</title>
        <authorList>
            <person name="Aime M.C."/>
            <person name="Diaz-Valderrama J.R."/>
            <person name="Kijpornyongpan T."/>
            <person name="Phillips-Mora W."/>
        </authorList>
    </citation>
    <scope>NUCLEOTIDE SEQUENCE [LARGE SCALE GENOMIC DNA]</scope>
    <source>
        <strain evidence="3 4">MCA 2952</strain>
    </source>
</reference>
<dbReference type="SUPFAM" id="SSF52540">
    <property type="entry name" value="P-loop containing nucleoside triphosphate hydrolases"/>
    <property type="match status" value="1"/>
</dbReference>
<dbReference type="InterPro" id="IPR027417">
    <property type="entry name" value="P-loop_NTPase"/>
</dbReference>
<feature type="domain" description="ABC transporter" evidence="2">
    <location>
        <begin position="95"/>
        <end position="164"/>
    </location>
</feature>
<name>A0A0W0FHD7_MONRR</name>
<gene>
    <name evidence="3" type="ORF">WG66_11676</name>
</gene>